<protein>
    <submittedName>
        <fullName evidence="1">Uncharacterized protein</fullName>
    </submittedName>
</protein>
<proteinExistence type="predicted"/>
<reference evidence="1" key="1">
    <citation type="submission" date="2020-02" db="EMBL/GenBank/DDBJ databases">
        <authorList>
            <person name="Meier V. D."/>
        </authorList>
    </citation>
    <scope>NUCLEOTIDE SEQUENCE</scope>
    <source>
        <strain evidence="1">AVDCRST_MAG33</strain>
    </source>
</reference>
<evidence type="ECO:0000313" key="1">
    <source>
        <dbReference type="EMBL" id="CAA9572081.1"/>
    </source>
</evidence>
<sequence length="33" mass="3446">MVRLDGVSARGTAREIADAILHSAAGHNRPDGM</sequence>
<gene>
    <name evidence="1" type="ORF">AVDCRST_MAG33-2635</name>
</gene>
<dbReference type="EMBL" id="CADCWK010000315">
    <property type="protein sequence ID" value="CAA9572081.1"/>
    <property type="molecule type" value="Genomic_DNA"/>
</dbReference>
<accession>A0A6J4V8K9</accession>
<name>A0A6J4V8K9_9BACT</name>
<dbReference type="AlphaFoldDB" id="A0A6J4V8K9"/>
<feature type="non-terminal residue" evidence="1">
    <location>
        <position position="33"/>
    </location>
</feature>
<organism evidence="1">
    <name type="scientific">uncultured Thermomicrobiales bacterium</name>
    <dbReference type="NCBI Taxonomy" id="1645740"/>
    <lineage>
        <taxon>Bacteria</taxon>
        <taxon>Pseudomonadati</taxon>
        <taxon>Thermomicrobiota</taxon>
        <taxon>Thermomicrobia</taxon>
        <taxon>Thermomicrobiales</taxon>
        <taxon>environmental samples</taxon>
    </lineage>
</organism>